<dbReference type="Pfam" id="PF02548">
    <property type="entry name" value="Pantoate_transf"/>
    <property type="match status" value="1"/>
</dbReference>
<reference evidence="6 7" key="1">
    <citation type="submission" date="2024-11" db="EMBL/GenBank/DDBJ databases">
        <authorList>
            <person name="Kaparullina E.N."/>
            <person name="Delegan Y.A."/>
            <person name="Doronina N.V."/>
        </authorList>
    </citation>
    <scope>NUCLEOTIDE SEQUENCE [LARGE SCALE GENOMIC DNA]</scope>
    <source>
        <strain evidence="6 7">7sh_L</strain>
    </source>
</reference>
<feature type="binding site" evidence="5">
    <location>
        <position position="81"/>
    </location>
    <ligand>
        <name>3-methyl-2-oxobutanoate</name>
        <dbReference type="ChEBI" id="CHEBI:11851"/>
    </ligand>
</feature>
<comment type="function">
    <text evidence="5">Catalyzes the reversible reaction in which hydroxymethyl group from 5,10-methylenetetrahydrofolate is transferred onto alpha-ketoisovalerate to form ketopantoate.</text>
</comment>
<feature type="binding site" evidence="5">
    <location>
        <begin position="42"/>
        <end position="43"/>
    </location>
    <ligand>
        <name>3-methyl-2-oxobutanoate</name>
        <dbReference type="ChEBI" id="CHEBI:11851"/>
    </ligand>
</feature>
<comment type="catalytic activity">
    <reaction evidence="5">
        <text>(6R)-5,10-methylene-5,6,7,8-tetrahydrofolate + 3-methyl-2-oxobutanoate + H2O = 2-dehydropantoate + (6S)-5,6,7,8-tetrahydrofolate</text>
        <dbReference type="Rhea" id="RHEA:11824"/>
        <dbReference type="ChEBI" id="CHEBI:11561"/>
        <dbReference type="ChEBI" id="CHEBI:11851"/>
        <dbReference type="ChEBI" id="CHEBI:15377"/>
        <dbReference type="ChEBI" id="CHEBI:15636"/>
        <dbReference type="ChEBI" id="CHEBI:57453"/>
        <dbReference type="EC" id="2.1.2.11"/>
    </reaction>
</comment>
<dbReference type="Proteomes" id="UP001617669">
    <property type="component" value="Unassembled WGS sequence"/>
</dbReference>
<organism evidence="6 7">
    <name type="scientific">Methylobacillus methanolivorans</name>
    <dbReference type="NCBI Taxonomy" id="1848927"/>
    <lineage>
        <taxon>Bacteria</taxon>
        <taxon>Pseudomonadati</taxon>
        <taxon>Pseudomonadota</taxon>
        <taxon>Betaproteobacteria</taxon>
        <taxon>Nitrosomonadales</taxon>
        <taxon>Methylophilaceae</taxon>
        <taxon>Methylobacillus</taxon>
    </lineage>
</organism>
<evidence type="ECO:0000256" key="2">
    <source>
        <dbReference type="ARBA" id="ARBA00011424"/>
    </source>
</evidence>
<accession>A0ABW8GLI8</accession>
<keyword evidence="5" id="KW-0479">Metal-binding</keyword>
<evidence type="ECO:0000313" key="7">
    <source>
        <dbReference type="Proteomes" id="UP001617669"/>
    </source>
</evidence>
<dbReference type="RefSeq" id="WP_400880889.1">
    <property type="nucleotide sequence ID" value="NZ_JBIWXY010000001.1"/>
</dbReference>
<evidence type="ECO:0000256" key="5">
    <source>
        <dbReference type="HAMAP-Rule" id="MF_00156"/>
    </source>
</evidence>
<dbReference type="NCBIfam" id="TIGR00222">
    <property type="entry name" value="panB"/>
    <property type="match status" value="1"/>
</dbReference>
<evidence type="ECO:0000256" key="4">
    <source>
        <dbReference type="ARBA" id="ARBA00022679"/>
    </source>
</evidence>
<keyword evidence="7" id="KW-1185">Reference proteome</keyword>
<dbReference type="CDD" id="cd06557">
    <property type="entry name" value="KPHMT-like"/>
    <property type="match status" value="1"/>
</dbReference>
<protein>
    <recommendedName>
        <fullName evidence="5">3-methyl-2-oxobutanoate hydroxymethyltransferase</fullName>
        <ecNumber evidence="5">2.1.2.11</ecNumber>
    </recommendedName>
    <alternativeName>
        <fullName evidence="5">Ketopantoate hydroxymethyltransferase</fullName>
        <shortName evidence="5">KPHMT</shortName>
    </alternativeName>
</protein>
<sequence>MNLLALQQLKERGEKIAVLTSYDASFAALSDKAGVDVLLVGDSLGMTIQGHTSTLPVSLRDMEYHTRCVAQGVQQAFIVTDMPFGSYQINPEQAFENAALLMAAGAQMVKVEGGNIMLDTVRFLVERGIPVCGHLGLTPQSVHQFGGYRVQARDEAAARQLLEDAKALAAAGAGMLVLEMVPTALAAAVSQAIKIPVIGIGAGKYCDGQVLVLQDMLGIYAGKSPRFVRNFMQGATSIEQAISDYVAAVKAQTFPDTEHSFE</sequence>
<comment type="caution">
    <text evidence="6">The sequence shown here is derived from an EMBL/GenBank/DDBJ whole genome shotgun (WGS) entry which is preliminary data.</text>
</comment>
<evidence type="ECO:0000256" key="3">
    <source>
        <dbReference type="ARBA" id="ARBA00022655"/>
    </source>
</evidence>
<dbReference type="Gene3D" id="3.20.20.60">
    <property type="entry name" value="Phosphoenolpyruvate-binding domains"/>
    <property type="match status" value="1"/>
</dbReference>
<evidence type="ECO:0000256" key="1">
    <source>
        <dbReference type="ARBA" id="ARBA00008676"/>
    </source>
</evidence>
<dbReference type="InterPro" id="IPR040442">
    <property type="entry name" value="Pyrv_kinase-like_dom_sf"/>
</dbReference>
<comment type="subcellular location">
    <subcellularLocation>
        <location evidence="5">Cytoplasm</location>
    </subcellularLocation>
</comment>
<name>A0ABW8GLI8_9PROT</name>
<dbReference type="InterPro" id="IPR003700">
    <property type="entry name" value="Pantoate_hydroxy_MeTrfase"/>
</dbReference>
<comment type="similarity">
    <text evidence="1 5">Belongs to the PanB family.</text>
</comment>
<dbReference type="NCBIfam" id="NF001452">
    <property type="entry name" value="PRK00311.1"/>
    <property type="match status" value="1"/>
</dbReference>
<keyword evidence="4 5" id="KW-0808">Transferase</keyword>
<gene>
    <name evidence="5 6" type="primary">panB</name>
    <name evidence="6" type="ORF">ACIKP9_06785</name>
</gene>
<proteinExistence type="inferred from homology"/>
<dbReference type="InterPro" id="IPR015813">
    <property type="entry name" value="Pyrv/PenolPyrv_kinase-like_dom"/>
</dbReference>
<dbReference type="EMBL" id="JBIWXY010000001">
    <property type="protein sequence ID" value="MFJ5445932.1"/>
    <property type="molecule type" value="Genomic_DNA"/>
</dbReference>
<dbReference type="SUPFAM" id="SSF51621">
    <property type="entry name" value="Phosphoenolpyruvate/pyruvate domain"/>
    <property type="match status" value="1"/>
</dbReference>
<evidence type="ECO:0000313" key="6">
    <source>
        <dbReference type="EMBL" id="MFJ5445932.1"/>
    </source>
</evidence>
<feature type="binding site" evidence="5">
    <location>
        <position position="81"/>
    </location>
    <ligand>
        <name>Mg(2+)</name>
        <dbReference type="ChEBI" id="CHEBI:18420"/>
    </ligand>
</feature>
<keyword evidence="3 5" id="KW-0566">Pantothenate biosynthesis</keyword>
<feature type="binding site" evidence="5">
    <location>
        <position position="112"/>
    </location>
    <ligand>
        <name>Mg(2+)</name>
        <dbReference type="ChEBI" id="CHEBI:18420"/>
    </ligand>
</feature>
<dbReference type="PANTHER" id="PTHR20881:SF0">
    <property type="entry name" value="3-METHYL-2-OXOBUTANOATE HYDROXYMETHYLTRANSFERASE"/>
    <property type="match status" value="1"/>
</dbReference>
<comment type="cofactor">
    <cofactor evidence="5">
        <name>Mg(2+)</name>
        <dbReference type="ChEBI" id="CHEBI:18420"/>
    </cofactor>
    <text evidence="5">Binds 1 Mg(2+) ion per subunit.</text>
</comment>
<dbReference type="EC" id="2.1.2.11" evidence="5"/>
<dbReference type="HAMAP" id="MF_00156">
    <property type="entry name" value="PanB"/>
    <property type="match status" value="1"/>
</dbReference>
<feature type="binding site" evidence="5">
    <location>
        <position position="110"/>
    </location>
    <ligand>
        <name>3-methyl-2-oxobutanoate</name>
        <dbReference type="ChEBI" id="CHEBI:11851"/>
    </ligand>
</feature>
<dbReference type="PIRSF" id="PIRSF000388">
    <property type="entry name" value="Pantoate_hydroxy_MeTrfase"/>
    <property type="match status" value="1"/>
</dbReference>
<keyword evidence="5" id="KW-0963">Cytoplasm</keyword>
<comment type="pathway">
    <text evidence="5">Cofactor biosynthesis; (R)-pantothenate biosynthesis; (R)-pantoate from 3-methyl-2-oxobutanoate: step 1/2.</text>
</comment>
<feature type="active site" description="Proton acceptor" evidence="5">
    <location>
        <position position="179"/>
    </location>
</feature>
<comment type="subunit">
    <text evidence="2 5">Homodecamer; pentamer of dimers.</text>
</comment>
<keyword evidence="5" id="KW-0460">Magnesium</keyword>
<dbReference type="PANTHER" id="PTHR20881">
    <property type="entry name" value="3-METHYL-2-OXOBUTANOATE HYDROXYMETHYLTRANSFERASE"/>
    <property type="match status" value="1"/>
</dbReference>
<feature type="binding site" evidence="5">
    <location>
        <position position="42"/>
    </location>
    <ligand>
        <name>Mg(2+)</name>
        <dbReference type="ChEBI" id="CHEBI:18420"/>
    </ligand>
</feature>
<dbReference type="GO" id="GO:0003864">
    <property type="term" value="F:3-methyl-2-oxobutanoate hydroxymethyltransferase activity"/>
    <property type="evidence" value="ECO:0007669"/>
    <property type="project" value="UniProtKB-EC"/>
</dbReference>